<evidence type="ECO:0000313" key="2">
    <source>
        <dbReference type="Proteomes" id="UP000619788"/>
    </source>
</evidence>
<sequence>MTPEPVRRKAPLTVKGVLYGRVSTARPAAVLAGQRITIQFRSRGSSVYWTVTTVTTTRTGSFSKQIAAAADGYWRVVYPGSSAYAAVTGPADYVDVR</sequence>
<dbReference type="AlphaFoldDB" id="A0A8J3WQB9"/>
<organism evidence="1 2">
    <name type="scientific">Planobispora siamensis</name>
    <dbReference type="NCBI Taxonomy" id="936338"/>
    <lineage>
        <taxon>Bacteria</taxon>
        <taxon>Bacillati</taxon>
        <taxon>Actinomycetota</taxon>
        <taxon>Actinomycetes</taxon>
        <taxon>Streptosporangiales</taxon>
        <taxon>Streptosporangiaceae</taxon>
        <taxon>Planobispora</taxon>
    </lineage>
</organism>
<dbReference type="RefSeq" id="WP_204069871.1">
    <property type="nucleotide sequence ID" value="NZ_BOOJ01000110.1"/>
</dbReference>
<gene>
    <name evidence="1" type="ORF">Psi01_85250</name>
</gene>
<evidence type="ECO:0000313" key="1">
    <source>
        <dbReference type="EMBL" id="GIH97895.1"/>
    </source>
</evidence>
<dbReference type="Proteomes" id="UP000619788">
    <property type="component" value="Unassembled WGS sequence"/>
</dbReference>
<accession>A0A8J3WQB9</accession>
<reference evidence="1 2" key="1">
    <citation type="submission" date="2021-01" db="EMBL/GenBank/DDBJ databases">
        <title>Whole genome shotgun sequence of Planobispora siamensis NBRC 107568.</title>
        <authorList>
            <person name="Komaki H."/>
            <person name="Tamura T."/>
        </authorList>
    </citation>
    <scope>NUCLEOTIDE SEQUENCE [LARGE SCALE GENOMIC DNA]</scope>
    <source>
        <strain evidence="1 2">NBRC 107568</strain>
    </source>
</reference>
<keyword evidence="2" id="KW-1185">Reference proteome</keyword>
<comment type="caution">
    <text evidence="1">The sequence shown here is derived from an EMBL/GenBank/DDBJ whole genome shotgun (WGS) entry which is preliminary data.</text>
</comment>
<dbReference type="EMBL" id="BOOJ01000110">
    <property type="protein sequence ID" value="GIH97895.1"/>
    <property type="molecule type" value="Genomic_DNA"/>
</dbReference>
<name>A0A8J3WQB9_9ACTN</name>
<protein>
    <submittedName>
        <fullName evidence="1">Uncharacterized protein</fullName>
    </submittedName>
</protein>
<proteinExistence type="predicted"/>